<dbReference type="Pfam" id="PF08240">
    <property type="entry name" value="ADH_N"/>
    <property type="match status" value="1"/>
</dbReference>
<dbReference type="Pfam" id="PF00107">
    <property type="entry name" value="ADH_zinc_N"/>
    <property type="match status" value="1"/>
</dbReference>
<protein>
    <submittedName>
        <fullName evidence="4">NADPH2:quinone reductase</fullName>
    </submittedName>
</protein>
<name>A0A1H8N0J6_9SPHI</name>
<keyword evidence="2" id="KW-0560">Oxidoreductase</keyword>
<proteinExistence type="predicted"/>
<dbReference type="Proteomes" id="UP000198942">
    <property type="component" value="Unassembled WGS sequence"/>
</dbReference>
<dbReference type="InterPro" id="IPR013149">
    <property type="entry name" value="ADH-like_C"/>
</dbReference>
<dbReference type="PANTHER" id="PTHR48106">
    <property type="entry name" value="QUINONE OXIDOREDUCTASE PIG3-RELATED"/>
    <property type="match status" value="1"/>
</dbReference>
<dbReference type="AlphaFoldDB" id="A0A1H8N0J6"/>
<gene>
    <name evidence="4" type="ORF">SAMN05192574_106180</name>
</gene>
<evidence type="ECO:0000256" key="2">
    <source>
        <dbReference type="ARBA" id="ARBA00023002"/>
    </source>
</evidence>
<dbReference type="SMART" id="SM00829">
    <property type="entry name" value="PKS_ER"/>
    <property type="match status" value="1"/>
</dbReference>
<evidence type="ECO:0000313" key="4">
    <source>
        <dbReference type="EMBL" id="SEO23029.1"/>
    </source>
</evidence>
<evidence type="ECO:0000313" key="5">
    <source>
        <dbReference type="Proteomes" id="UP000198942"/>
    </source>
</evidence>
<dbReference type="OrthoDB" id="9787435at2"/>
<accession>A0A1H8N0J6</accession>
<keyword evidence="1" id="KW-0521">NADP</keyword>
<dbReference type="InterPro" id="IPR036291">
    <property type="entry name" value="NAD(P)-bd_dom_sf"/>
</dbReference>
<dbReference type="GO" id="GO:0070402">
    <property type="term" value="F:NADPH binding"/>
    <property type="evidence" value="ECO:0007669"/>
    <property type="project" value="TreeGrafter"/>
</dbReference>
<dbReference type="SUPFAM" id="SSF50129">
    <property type="entry name" value="GroES-like"/>
    <property type="match status" value="1"/>
</dbReference>
<dbReference type="EMBL" id="FOCL01000006">
    <property type="protein sequence ID" value="SEO23029.1"/>
    <property type="molecule type" value="Genomic_DNA"/>
</dbReference>
<dbReference type="STRING" id="551995.SAMN05192574_106180"/>
<keyword evidence="5" id="KW-1185">Reference proteome</keyword>
<evidence type="ECO:0000256" key="1">
    <source>
        <dbReference type="ARBA" id="ARBA00022857"/>
    </source>
</evidence>
<dbReference type="InterPro" id="IPR014189">
    <property type="entry name" value="Quinone_OxRdtase_PIG3"/>
</dbReference>
<organism evidence="4 5">
    <name type="scientific">Mucilaginibacter gossypiicola</name>
    <dbReference type="NCBI Taxonomy" id="551995"/>
    <lineage>
        <taxon>Bacteria</taxon>
        <taxon>Pseudomonadati</taxon>
        <taxon>Bacteroidota</taxon>
        <taxon>Sphingobacteriia</taxon>
        <taxon>Sphingobacteriales</taxon>
        <taxon>Sphingobacteriaceae</taxon>
        <taxon>Mucilaginibacter</taxon>
    </lineage>
</organism>
<dbReference type="RefSeq" id="WP_091213132.1">
    <property type="nucleotide sequence ID" value="NZ_FOCL01000006.1"/>
</dbReference>
<sequence length="328" mass="35017">MKAIVITQPGGPEVLQLADRPKPQYGADEVLIKVMAAGINRPDVFQRKGNYPPPTSAPADIPGLEVAGIIVEVGDAVIQWKPGDKVCALVAGGGYAEYCKAPEGQCLPVPANLSFTEAASLPETFFTVWSNVFDRGNLQPGQSLLVHGGSSGIGVTAIQMAKALGSTVYVTAGSDEKCGFCEQLGADKAINYKTTDFKDTIKLLTHSIGVNVILDMIGGDYMPGNIDSLAIEGRLVMINAMNGREVKLDLAKVMAKRLIITGSMLRSREVAFKAAIAQNLEQKIWPLLSSGKIKPIVYKTFDAREAAEAHKLMESSTHTGKIVLTFAQ</sequence>
<dbReference type="InterPro" id="IPR020843">
    <property type="entry name" value="ER"/>
</dbReference>
<reference evidence="5" key="1">
    <citation type="submission" date="2016-10" db="EMBL/GenBank/DDBJ databases">
        <authorList>
            <person name="Varghese N."/>
            <person name="Submissions S."/>
        </authorList>
    </citation>
    <scope>NUCLEOTIDE SEQUENCE [LARGE SCALE GENOMIC DNA]</scope>
    <source>
        <strain evidence="5">Gh-48</strain>
    </source>
</reference>
<feature type="domain" description="Enoyl reductase (ER)" evidence="3">
    <location>
        <begin position="10"/>
        <end position="324"/>
    </location>
</feature>
<evidence type="ECO:0000259" key="3">
    <source>
        <dbReference type="SMART" id="SM00829"/>
    </source>
</evidence>
<dbReference type="Gene3D" id="3.90.180.10">
    <property type="entry name" value="Medium-chain alcohol dehydrogenases, catalytic domain"/>
    <property type="match status" value="1"/>
</dbReference>
<dbReference type="SUPFAM" id="SSF51735">
    <property type="entry name" value="NAD(P)-binding Rossmann-fold domains"/>
    <property type="match status" value="1"/>
</dbReference>
<dbReference type="Gene3D" id="3.40.50.720">
    <property type="entry name" value="NAD(P)-binding Rossmann-like Domain"/>
    <property type="match status" value="1"/>
</dbReference>
<dbReference type="GO" id="GO:0016651">
    <property type="term" value="F:oxidoreductase activity, acting on NAD(P)H"/>
    <property type="evidence" value="ECO:0007669"/>
    <property type="project" value="TreeGrafter"/>
</dbReference>
<dbReference type="InterPro" id="IPR011032">
    <property type="entry name" value="GroES-like_sf"/>
</dbReference>
<dbReference type="InterPro" id="IPR013154">
    <property type="entry name" value="ADH-like_N"/>
</dbReference>
<dbReference type="CDD" id="cd05276">
    <property type="entry name" value="p53_inducible_oxidoreductase"/>
    <property type="match status" value="1"/>
</dbReference>
<dbReference type="PANTHER" id="PTHR48106:SF8">
    <property type="entry name" value="OS02G0805600 PROTEIN"/>
    <property type="match status" value="1"/>
</dbReference>
<dbReference type="NCBIfam" id="TIGR02824">
    <property type="entry name" value="quinone_pig3"/>
    <property type="match status" value="1"/>
</dbReference>